<keyword evidence="3" id="KW-0378">Hydrolase</keyword>
<dbReference type="AlphaFoldDB" id="A0AAW9PV47"/>
<dbReference type="PANTHER" id="PTHR48100:SF10">
    <property type="entry name" value="2-CARBOXY-D-ARABINITOL-1-PHOSPHATASE-RELATED"/>
    <property type="match status" value="1"/>
</dbReference>
<dbReference type="InterPro" id="IPR029033">
    <property type="entry name" value="His_PPase_superfam"/>
</dbReference>
<feature type="binding site" evidence="2">
    <location>
        <position position="298"/>
    </location>
    <ligand>
        <name>substrate</name>
    </ligand>
</feature>
<dbReference type="InterPro" id="IPR013078">
    <property type="entry name" value="His_Pase_superF_clade-1"/>
</dbReference>
<dbReference type="Pfam" id="PF00300">
    <property type="entry name" value="His_Phos_1"/>
    <property type="match status" value="2"/>
</dbReference>
<dbReference type="PROSITE" id="PS00175">
    <property type="entry name" value="PG_MUTASE"/>
    <property type="match status" value="2"/>
</dbReference>
<accession>A0AAW9PV47</accession>
<proteinExistence type="predicted"/>
<evidence type="ECO:0000256" key="1">
    <source>
        <dbReference type="PIRSR" id="PIRSR613078-1"/>
    </source>
</evidence>
<evidence type="ECO:0000313" key="3">
    <source>
        <dbReference type="EMBL" id="MEE3715349.1"/>
    </source>
</evidence>
<feature type="active site" description="Proton donor/acceptor" evidence="1">
    <location>
        <position position="323"/>
    </location>
</feature>
<comment type="caution">
    <text evidence="3">The sequence shown here is derived from an EMBL/GenBank/DDBJ whole genome shotgun (WGS) entry which is preliminary data.</text>
</comment>
<organism evidence="3 4">
    <name type="scientific">Tumidithrix elongata BACA0141</name>
    <dbReference type="NCBI Taxonomy" id="2716417"/>
    <lineage>
        <taxon>Bacteria</taxon>
        <taxon>Bacillati</taxon>
        <taxon>Cyanobacteriota</taxon>
        <taxon>Cyanophyceae</taxon>
        <taxon>Pseudanabaenales</taxon>
        <taxon>Pseudanabaenaceae</taxon>
        <taxon>Tumidithrix</taxon>
        <taxon>Tumidithrix elongata</taxon>
    </lineage>
</organism>
<dbReference type="SMART" id="SM00855">
    <property type="entry name" value="PGAM"/>
    <property type="match status" value="2"/>
</dbReference>
<dbReference type="InterPro" id="IPR050275">
    <property type="entry name" value="PGM_Phosphatase"/>
</dbReference>
<dbReference type="InterPro" id="IPR001345">
    <property type="entry name" value="PG/BPGM_mutase_AS"/>
</dbReference>
<dbReference type="PANTHER" id="PTHR48100">
    <property type="entry name" value="BROAD-SPECIFICITY PHOSPHATASE YOR283W-RELATED"/>
    <property type="match status" value="1"/>
</dbReference>
<feature type="binding site" evidence="2">
    <location>
        <begin position="248"/>
        <end position="255"/>
    </location>
    <ligand>
        <name>substrate</name>
    </ligand>
</feature>
<dbReference type="CDD" id="cd07067">
    <property type="entry name" value="HP_PGM_like"/>
    <property type="match status" value="2"/>
</dbReference>
<dbReference type="GO" id="GO:0016791">
    <property type="term" value="F:phosphatase activity"/>
    <property type="evidence" value="ECO:0007669"/>
    <property type="project" value="TreeGrafter"/>
</dbReference>
<dbReference type="EC" id="3.1.3.-" evidence="3"/>
<keyword evidence="4" id="KW-1185">Reference proteome</keyword>
<reference evidence="3" key="1">
    <citation type="submission" date="2024-01" db="EMBL/GenBank/DDBJ databases">
        <title>Bank of Algae and Cyanobacteria of the Azores (BACA) strain genomes.</title>
        <authorList>
            <person name="Luz R."/>
            <person name="Cordeiro R."/>
            <person name="Fonseca A."/>
            <person name="Goncalves V."/>
        </authorList>
    </citation>
    <scope>NUCLEOTIDE SEQUENCE</scope>
    <source>
        <strain evidence="3">BACA0141</strain>
    </source>
</reference>
<evidence type="ECO:0000256" key="2">
    <source>
        <dbReference type="PIRSR" id="PIRSR613078-2"/>
    </source>
</evidence>
<name>A0AAW9PV47_9CYAN</name>
<dbReference type="SUPFAM" id="SSF53254">
    <property type="entry name" value="Phosphoglycerate mutase-like"/>
    <property type="match status" value="2"/>
</dbReference>
<protein>
    <submittedName>
        <fullName evidence="3">Histidine phosphatase family protein</fullName>
        <ecNumber evidence="3">3.1.3.-</ecNumber>
    </submittedName>
</protein>
<gene>
    <name evidence="3" type="ORF">V2H45_01160</name>
</gene>
<dbReference type="EMBL" id="JAZBJZ010000002">
    <property type="protein sequence ID" value="MEE3715349.1"/>
    <property type="molecule type" value="Genomic_DNA"/>
</dbReference>
<dbReference type="Gene3D" id="3.40.50.1240">
    <property type="entry name" value="Phosphoglycerate mutase-like"/>
    <property type="match status" value="2"/>
</dbReference>
<dbReference type="Proteomes" id="UP001333818">
    <property type="component" value="Unassembled WGS sequence"/>
</dbReference>
<sequence>MPLITRIVLVRHGESTFNTNNMVQGRGNLDRPELQSVLTEKGQQQAGLAGAALANLHFDAAYVSPLLRARQTAEQILAASSSPPPVTFHEGLCEINLPAWEGLTFDEVRSQFPDQFHNWEHEPHKLVVSDRYPVLDLFEQAKAFWQEVLPKHTGQTILIVGHSGVNRALISTVIGLQPAQYHHLQQINCAISVLNFAGDNLSNLGSDLSNVQVQLESLNLTSHLTSLTKSVLPPPRKVHIGPRILLVRHGETDWNRQKRFQGQIDVPLNAKGEEQAQQAADFLASVTLHKAFSSPMLRPKDTALKILTHHPEVELEYFDELKEISHGLWEGKFEAEIEAEFAGELEKWQKNPEIVQMPEGENLQQVWDRVAEAWLQIIRATPAGETALVVAHDAVNKAILCQLFGFEPEKFWIFKQGNGGVSVIDYYKGYEHPPMLQAMNITTHLSNSVFDQTAAGAL</sequence>
<feature type="active site" description="Tele-phosphohistidine intermediate" evidence="1">
    <location>
        <position position="249"/>
    </location>
</feature>
<evidence type="ECO:0000313" key="4">
    <source>
        <dbReference type="Proteomes" id="UP001333818"/>
    </source>
</evidence>